<dbReference type="PANTHER" id="PTHR11476:SF7">
    <property type="entry name" value="HISTIDINE--TRNA LIGASE"/>
    <property type="match status" value="1"/>
</dbReference>
<evidence type="ECO:0000313" key="14">
    <source>
        <dbReference type="Proteomes" id="UP000309872"/>
    </source>
</evidence>
<comment type="subunit">
    <text evidence="2 10">Homodimer.</text>
</comment>
<keyword evidence="6 10" id="KW-0067">ATP-binding</keyword>
<evidence type="ECO:0000256" key="10">
    <source>
        <dbReference type="HAMAP-Rule" id="MF_00127"/>
    </source>
</evidence>
<proteinExistence type="inferred from homology"/>
<feature type="binding site" evidence="11">
    <location>
        <position position="147"/>
    </location>
    <ligand>
        <name>L-histidine</name>
        <dbReference type="ChEBI" id="CHEBI:57595"/>
    </ligand>
</feature>
<evidence type="ECO:0000256" key="1">
    <source>
        <dbReference type="ARBA" id="ARBA00008226"/>
    </source>
</evidence>
<comment type="similarity">
    <text evidence="1 10">Belongs to the class-II aminoacyl-tRNA synthetase family.</text>
</comment>
<keyword evidence="3 10" id="KW-0963">Cytoplasm</keyword>
<dbReference type="EC" id="6.1.1.21" evidence="10"/>
<evidence type="ECO:0000259" key="12">
    <source>
        <dbReference type="PROSITE" id="PS50862"/>
    </source>
</evidence>
<dbReference type="SUPFAM" id="SSF55681">
    <property type="entry name" value="Class II aaRS and biotin synthetases"/>
    <property type="match status" value="1"/>
</dbReference>
<dbReference type="FunFam" id="3.30.930.10:FF:000093">
    <property type="entry name" value="Histidine--tRNA ligase"/>
    <property type="match status" value="1"/>
</dbReference>
<dbReference type="Gene3D" id="3.30.930.10">
    <property type="entry name" value="Bira Bifunctional Protein, Domain 2"/>
    <property type="match status" value="1"/>
</dbReference>
<comment type="caution">
    <text evidence="13">The sequence shown here is derived from an EMBL/GenBank/DDBJ whole genome shotgun (WGS) entry which is preliminary data.</text>
</comment>
<evidence type="ECO:0000256" key="11">
    <source>
        <dbReference type="PIRSR" id="PIRSR001549-1"/>
    </source>
</evidence>
<dbReference type="Pfam" id="PF13393">
    <property type="entry name" value="tRNA-synt_His"/>
    <property type="match status" value="2"/>
</dbReference>
<dbReference type="InterPro" id="IPR004154">
    <property type="entry name" value="Anticodon-bd"/>
</dbReference>
<keyword evidence="4 10" id="KW-0436">Ligase</keyword>
<dbReference type="PROSITE" id="PS50862">
    <property type="entry name" value="AA_TRNA_LIGASE_II"/>
    <property type="match status" value="1"/>
</dbReference>
<dbReference type="InterPro" id="IPR004516">
    <property type="entry name" value="HisRS/HisZ"/>
</dbReference>
<dbReference type="EMBL" id="SUKA01000001">
    <property type="protein sequence ID" value="TJY68289.1"/>
    <property type="molecule type" value="Genomic_DNA"/>
</dbReference>
<keyword evidence="7 10" id="KW-0648">Protein biosynthesis</keyword>
<evidence type="ECO:0000313" key="13">
    <source>
        <dbReference type="EMBL" id="TJY68289.1"/>
    </source>
</evidence>
<evidence type="ECO:0000256" key="5">
    <source>
        <dbReference type="ARBA" id="ARBA00022741"/>
    </source>
</evidence>
<comment type="subcellular location">
    <subcellularLocation>
        <location evidence="10">Cytoplasm</location>
    </subcellularLocation>
</comment>
<evidence type="ECO:0000256" key="3">
    <source>
        <dbReference type="ARBA" id="ARBA00022490"/>
    </source>
</evidence>
<dbReference type="CDD" id="cd00859">
    <property type="entry name" value="HisRS_anticodon"/>
    <property type="match status" value="1"/>
</dbReference>
<dbReference type="PANTHER" id="PTHR11476">
    <property type="entry name" value="HISTIDYL-TRNA SYNTHETASE"/>
    <property type="match status" value="1"/>
</dbReference>
<dbReference type="AlphaFoldDB" id="A0A4V5LYX1"/>
<evidence type="ECO:0000256" key="9">
    <source>
        <dbReference type="ARBA" id="ARBA00047639"/>
    </source>
</evidence>
<dbReference type="GO" id="GO:0005524">
    <property type="term" value="F:ATP binding"/>
    <property type="evidence" value="ECO:0007669"/>
    <property type="project" value="UniProtKB-UniRule"/>
</dbReference>
<evidence type="ECO:0000256" key="7">
    <source>
        <dbReference type="ARBA" id="ARBA00022917"/>
    </source>
</evidence>
<evidence type="ECO:0000256" key="6">
    <source>
        <dbReference type="ARBA" id="ARBA00022840"/>
    </source>
</evidence>
<keyword evidence="14" id="KW-1185">Reference proteome</keyword>
<name>A0A4V5LYX1_9SPHI</name>
<organism evidence="13 14">
    <name type="scientific">Sphingobacterium alkalisoli</name>
    <dbReference type="NCBI Taxonomy" id="1874115"/>
    <lineage>
        <taxon>Bacteria</taxon>
        <taxon>Pseudomonadati</taxon>
        <taxon>Bacteroidota</taxon>
        <taxon>Sphingobacteriia</taxon>
        <taxon>Sphingobacteriales</taxon>
        <taxon>Sphingobacteriaceae</taxon>
        <taxon>Sphingobacterium</taxon>
    </lineage>
</organism>
<feature type="binding site" evidence="11">
    <location>
        <position position="151"/>
    </location>
    <ligand>
        <name>L-histidine</name>
        <dbReference type="ChEBI" id="CHEBI:57595"/>
    </ligand>
</feature>
<dbReference type="GO" id="GO:0006427">
    <property type="term" value="P:histidyl-tRNA aminoacylation"/>
    <property type="evidence" value="ECO:0007669"/>
    <property type="project" value="UniProtKB-UniRule"/>
</dbReference>
<dbReference type="GO" id="GO:0005737">
    <property type="term" value="C:cytoplasm"/>
    <property type="evidence" value="ECO:0007669"/>
    <property type="project" value="UniProtKB-SubCell"/>
</dbReference>
<dbReference type="InterPro" id="IPR015807">
    <property type="entry name" value="His-tRNA-ligase"/>
</dbReference>
<accession>A0A4V5LYX1</accession>
<evidence type="ECO:0000256" key="8">
    <source>
        <dbReference type="ARBA" id="ARBA00023146"/>
    </source>
</evidence>
<dbReference type="PIRSF" id="PIRSF001549">
    <property type="entry name" value="His-tRNA_synth"/>
    <property type="match status" value="1"/>
</dbReference>
<feature type="binding site" evidence="11">
    <location>
        <begin position="305"/>
        <end position="306"/>
    </location>
    <ligand>
        <name>L-histidine</name>
        <dbReference type="ChEBI" id="CHEBI:57595"/>
    </ligand>
</feature>
<feature type="binding site" evidence="11">
    <location>
        <position position="133"/>
    </location>
    <ligand>
        <name>L-histidine</name>
        <dbReference type="ChEBI" id="CHEBI:57595"/>
    </ligand>
</feature>
<evidence type="ECO:0000256" key="4">
    <source>
        <dbReference type="ARBA" id="ARBA00022598"/>
    </source>
</evidence>
<gene>
    <name evidence="10" type="primary">hisS</name>
    <name evidence="13" type="ORF">FAZ19_03265</name>
</gene>
<feature type="binding site" evidence="11">
    <location>
        <position position="301"/>
    </location>
    <ligand>
        <name>L-histidine</name>
        <dbReference type="ChEBI" id="CHEBI:57595"/>
    </ligand>
</feature>
<dbReference type="InterPro" id="IPR036621">
    <property type="entry name" value="Anticodon-bd_dom_sf"/>
</dbReference>
<protein>
    <recommendedName>
        <fullName evidence="10">Histidine--tRNA ligase</fullName>
        <ecNumber evidence="10">6.1.1.21</ecNumber>
    </recommendedName>
    <alternativeName>
        <fullName evidence="10">Histidyl-tRNA synthetase</fullName>
        <shortName evidence="10">HisRS</shortName>
    </alternativeName>
</protein>
<dbReference type="Gene3D" id="3.40.50.800">
    <property type="entry name" value="Anticodon-binding domain"/>
    <property type="match status" value="1"/>
</dbReference>
<reference evidence="13 14" key="1">
    <citation type="submission" date="2019-04" db="EMBL/GenBank/DDBJ databases">
        <title>Sphingobacterium olei sp. nov., isolated from oil-contaminated soil.</title>
        <authorList>
            <person name="Liu B."/>
        </authorList>
    </citation>
    <scope>NUCLEOTIDE SEQUENCE [LARGE SCALE GENOMIC DNA]</scope>
    <source>
        <strain evidence="13 14">Y3L14</strain>
    </source>
</reference>
<keyword evidence="5 10" id="KW-0547">Nucleotide-binding</keyword>
<dbReference type="GO" id="GO:0004821">
    <property type="term" value="F:histidine-tRNA ligase activity"/>
    <property type="evidence" value="ECO:0007669"/>
    <property type="project" value="UniProtKB-UniRule"/>
</dbReference>
<keyword evidence="8 10" id="KW-0030">Aminoacyl-tRNA synthetase</keyword>
<comment type="catalytic activity">
    <reaction evidence="9 10">
        <text>tRNA(His) + L-histidine + ATP = L-histidyl-tRNA(His) + AMP + diphosphate + H(+)</text>
        <dbReference type="Rhea" id="RHEA:17313"/>
        <dbReference type="Rhea" id="RHEA-COMP:9665"/>
        <dbReference type="Rhea" id="RHEA-COMP:9689"/>
        <dbReference type="ChEBI" id="CHEBI:15378"/>
        <dbReference type="ChEBI" id="CHEBI:30616"/>
        <dbReference type="ChEBI" id="CHEBI:33019"/>
        <dbReference type="ChEBI" id="CHEBI:57595"/>
        <dbReference type="ChEBI" id="CHEBI:78442"/>
        <dbReference type="ChEBI" id="CHEBI:78527"/>
        <dbReference type="ChEBI" id="CHEBI:456215"/>
        <dbReference type="EC" id="6.1.1.21"/>
    </reaction>
</comment>
<dbReference type="SUPFAM" id="SSF52954">
    <property type="entry name" value="Class II aaRS ABD-related"/>
    <property type="match status" value="1"/>
</dbReference>
<feature type="binding site" evidence="11">
    <location>
        <begin position="103"/>
        <end position="105"/>
    </location>
    <ligand>
        <name>L-histidine</name>
        <dbReference type="ChEBI" id="CHEBI:57595"/>
    </ligand>
</feature>
<dbReference type="NCBIfam" id="TIGR00442">
    <property type="entry name" value="hisS"/>
    <property type="match status" value="1"/>
</dbReference>
<dbReference type="HAMAP" id="MF_00127">
    <property type="entry name" value="His_tRNA_synth"/>
    <property type="match status" value="1"/>
</dbReference>
<dbReference type="InterPro" id="IPR006195">
    <property type="entry name" value="aa-tRNA-synth_II"/>
</dbReference>
<dbReference type="RefSeq" id="WP_136819158.1">
    <property type="nucleotide sequence ID" value="NZ_BMJX01000001.1"/>
</dbReference>
<dbReference type="Pfam" id="PF03129">
    <property type="entry name" value="HGTP_anticodon"/>
    <property type="match status" value="1"/>
</dbReference>
<dbReference type="OrthoDB" id="9800814at2"/>
<dbReference type="InterPro" id="IPR045864">
    <property type="entry name" value="aa-tRNA-synth_II/BPL/LPL"/>
</dbReference>
<sequence length="460" mass="51895">MAIVKPSLAKGTRDFSPIEMEKRNYIFNVLKDVFKKFGYNEIQTPSFENLSTLTGKYGDEGDKLIFKILNSGDYLAKAPSELLLSKSSTKLTAHLSEKALRYDLTVPFARYVVMHQNDISLPFKRFQIQPVWRADRPQRGRYREFYQCDVDVVGSDSLLNEAEFILIYHEALKALGLRDFTIKINNRKILTGIAEVIGKPELIVDMTVAIDKLDKIGLEGVNKELLERGFTEDDLEMLKPIILLEGTNYEKLGQLKSVLSSSENGLKGIAEIEDVFAYIQQFQQTENKLDTFVEVDITLARGLNYYTGCIFEVKTNEVAMGSIGGGGRYDDLTGMFGLKGLTGVGVSFGADRIYDVLEELDLFPKRSMTSTKLLIVNFDKNAETFTLPLLYKLRRENIAAELYPTAVKLKKQLSYADAKSIPYVLLVGEEEIQSGKLTLKDMVTGEQKSLKEDTLIEILR</sequence>
<dbReference type="InterPro" id="IPR041715">
    <property type="entry name" value="HisRS-like_core"/>
</dbReference>
<dbReference type="Proteomes" id="UP000309872">
    <property type="component" value="Unassembled WGS sequence"/>
</dbReference>
<evidence type="ECO:0000256" key="2">
    <source>
        <dbReference type="ARBA" id="ARBA00011738"/>
    </source>
</evidence>
<dbReference type="CDD" id="cd00773">
    <property type="entry name" value="HisRS-like_core"/>
    <property type="match status" value="1"/>
</dbReference>
<dbReference type="InterPro" id="IPR033656">
    <property type="entry name" value="HisRS_anticodon"/>
</dbReference>
<feature type="domain" description="Aminoacyl-transfer RNA synthetases class-II family profile" evidence="12">
    <location>
        <begin position="1"/>
        <end position="388"/>
    </location>
</feature>